<sequence>MCTRRARSGLKREKVYPRHRVMREKKWIIPAKYEVNREGLNLLILVWTGLKFTPRHQSTNSHTYTPHTATPNQLLVCSLTSLAWRAFANLHKIDEF</sequence>
<evidence type="ECO:0000313" key="1">
    <source>
        <dbReference type="EMBL" id="KAK4317019.1"/>
    </source>
</evidence>
<organism evidence="1 2">
    <name type="scientific">Petrolisthes manimaculis</name>
    <dbReference type="NCBI Taxonomy" id="1843537"/>
    <lineage>
        <taxon>Eukaryota</taxon>
        <taxon>Metazoa</taxon>
        <taxon>Ecdysozoa</taxon>
        <taxon>Arthropoda</taxon>
        <taxon>Crustacea</taxon>
        <taxon>Multicrustacea</taxon>
        <taxon>Malacostraca</taxon>
        <taxon>Eumalacostraca</taxon>
        <taxon>Eucarida</taxon>
        <taxon>Decapoda</taxon>
        <taxon>Pleocyemata</taxon>
        <taxon>Anomura</taxon>
        <taxon>Galatheoidea</taxon>
        <taxon>Porcellanidae</taxon>
        <taxon>Petrolisthes</taxon>
    </lineage>
</organism>
<comment type="caution">
    <text evidence="1">The sequence shown here is derived from an EMBL/GenBank/DDBJ whole genome shotgun (WGS) entry which is preliminary data.</text>
</comment>
<name>A0AAE1PYU0_9EUCA</name>
<dbReference type="Proteomes" id="UP001292094">
    <property type="component" value="Unassembled WGS sequence"/>
</dbReference>
<gene>
    <name evidence="1" type="ORF">Pmani_011880</name>
</gene>
<dbReference type="AlphaFoldDB" id="A0AAE1PYU0"/>
<protein>
    <submittedName>
        <fullName evidence="1">Uncharacterized protein</fullName>
    </submittedName>
</protein>
<dbReference type="EMBL" id="JAWZYT010000960">
    <property type="protein sequence ID" value="KAK4317019.1"/>
    <property type="molecule type" value="Genomic_DNA"/>
</dbReference>
<reference evidence="1" key="1">
    <citation type="submission" date="2023-11" db="EMBL/GenBank/DDBJ databases">
        <title>Genome assemblies of two species of porcelain crab, Petrolisthes cinctipes and Petrolisthes manimaculis (Anomura: Porcellanidae).</title>
        <authorList>
            <person name="Angst P."/>
        </authorList>
    </citation>
    <scope>NUCLEOTIDE SEQUENCE</scope>
    <source>
        <strain evidence="1">PB745_02</strain>
        <tissue evidence="1">Gill</tissue>
    </source>
</reference>
<evidence type="ECO:0000313" key="2">
    <source>
        <dbReference type="Proteomes" id="UP001292094"/>
    </source>
</evidence>
<keyword evidence="2" id="KW-1185">Reference proteome</keyword>
<accession>A0AAE1PYU0</accession>
<proteinExistence type="predicted"/>